<comment type="caution">
    <text evidence="2">The sequence shown here is derived from an EMBL/GenBank/DDBJ whole genome shotgun (WGS) entry which is preliminary data.</text>
</comment>
<proteinExistence type="predicted"/>
<accession>A0A8H3V4E0</accession>
<organism evidence="2 3">
    <name type="scientific">Venturia inaequalis</name>
    <name type="common">Apple scab fungus</name>
    <dbReference type="NCBI Taxonomy" id="5025"/>
    <lineage>
        <taxon>Eukaryota</taxon>
        <taxon>Fungi</taxon>
        <taxon>Dikarya</taxon>
        <taxon>Ascomycota</taxon>
        <taxon>Pezizomycotina</taxon>
        <taxon>Dothideomycetes</taxon>
        <taxon>Pleosporomycetidae</taxon>
        <taxon>Venturiales</taxon>
        <taxon>Venturiaceae</taxon>
        <taxon>Venturia</taxon>
    </lineage>
</organism>
<evidence type="ECO:0000256" key="1">
    <source>
        <dbReference type="SAM" id="MobiDB-lite"/>
    </source>
</evidence>
<gene>
    <name evidence="2" type="ORF">BLS_008156</name>
</gene>
<name>A0A8H3V4E0_VENIN</name>
<evidence type="ECO:0000313" key="2">
    <source>
        <dbReference type="EMBL" id="KAE9980827.1"/>
    </source>
</evidence>
<evidence type="ECO:0000313" key="3">
    <source>
        <dbReference type="Proteomes" id="UP000433883"/>
    </source>
</evidence>
<feature type="region of interest" description="Disordered" evidence="1">
    <location>
        <begin position="36"/>
        <end position="55"/>
    </location>
</feature>
<reference evidence="2 3" key="1">
    <citation type="submission" date="2019-11" db="EMBL/GenBank/DDBJ databases">
        <title>Venturia inaequalis Genome Resource.</title>
        <authorList>
            <person name="Lichtner F.J."/>
        </authorList>
    </citation>
    <scope>NUCLEOTIDE SEQUENCE [LARGE SCALE GENOMIC DNA]</scope>
    <source>
        <strain evidence="2">Bline_iso_100314</strain>
    </source>
</reference>
<sequence>MILCGRGERERLTSRISVERTDRWERRRDAAAYETALAEEVEEEDEEDEACDGAEDDSCYGAWGGAIDFVGGGYYGDVV</sequence>
<protein>
    <submittedName>
        <fullName evidence="2">Uncharacterized protein</fullName>
    </submittedName>
</protein>
<dbReference type="EMBL" id="WNWQ01000068">
    <property type="protein sequence ID" value="KAE9980827.1"/>
    <property type="molecule type" value="Genomic_DNA"/>
</dbReference>
<dbReference type="AlphaFoldDB" id="A0A8H3V4E0"/>
<dbReference type="Proteomes" id="UP000433883">
    <property type="component" value="Unassembled WGS sequence"/>
</dbReference>
<feature type="compositionally biased region" description="Acidic residues" evidence="1">
    <location>
        <begin position="37"/>
        <end position="55"/>
    </location>
</feature>